<keyword evidence="3" id="KW-1185">Reference proteome</keyword>
<feature type="domain" description="Reverse transcriptase" evidence="1">
    <location>
        <begin position="1"/>
        <end position="98"/>
    </location>
</feature>
<dbReference type="EMBL" id="CARXXK010000002">
    <property type="protein sequence ID" value="CAI6359411.1"/>
    <property type="molecule type" value="Genomic_DNA"/>
</dbReference>
<name>A0AAV0WVB2_9HEMI</name>
<comment type="caution">
    <text evidence="2">The sequence shown here is derived from an EMBL/GenBank/DDBJ whole genome shotgun (WGS) entry which is preliminary data.</text>
</comment>
<evidence type="ECO:0000259" key="1">
    <source>
        <dbReference type="PROSITE" id="PS50878"/>
    </source>
</evidence>
<protein>
    <recommendedName>
        <fullName evidence="1">Reverse transcriptase domain-containing protein</fullName>
    </recommendedName>
</protein>
<accession>A0AAV0WVB2</accession>
<dbReference type="PANTHER" id="PTHR19446">
    <property type="entry name" value="REVERSE TRANSCRIPTASES"/>
    <property type="match status" value="1"/>
</dbReference>
<organism evidence="2 3">
    <name type="scientific">Macrosiphum euphorbiae</name>
    <name type="common">potato aphid</name>
    <dbReference type="NCBI Taxonomy" id="13131"/>
    <lineage>
        <taxon>Eukaryota</taxon>
        <taxon>Metazoa</taxon>
        <taxon>Ecdysozoa</taxon>
        <taxon>Arthropoda</taxon>
        <taxon>Hexapoda</taxon>
        <taxon>Insecta</taxon>
        <taxon>Pterygota</taxon>
        <taxon>Neoptera</taxon>
        <taxon>Paraneoptera</taxon>
        <taxon>Hemiptera</taxon>
        <taxon>Sternorrhyncha</taxon>
        <taxon>Aphidomorpha</taxon>
        <taxon>Aphidoidea</taxon>
        <taxon>Aphididae</taxon>
        <taxon>Macrosiphini</taxon>
        <taxon>Macrosiphum</taxon>
    </lineage>
</organism>
<dbReference type="Proteomes" id="UP001160148">
    <property type="component" value="Unassembled WGS sequence"/>
</dbReference>
<evidence type="ECO:0000313" key="3">
    <source>
        <dbReference type="Proteomes" id="UP001160148"/>
    </source>
</evidence>
<gene>
    <name evidence="2" type="ORF">MEUPH1_LOCUS14827</name>
</gene>
<proteinExistence type="predicted"/>
<dbReference type="PROSITE" id="PS50878">
    <property type="entry name" value="RT_POL"/>
    <property type="match status" value="1"/>
</dbReference>
<dbReference type="InterPro" id="IPR000477">
    <property type="entry name" value="RT_dom"/>
</dbReference>
<reference evidence="2 3" key="1">
    <citation type="submission" date="2023-01" db="EMBL/GenBank/DDBJ databases">
        <authorList>
            <person name="Whitehead M."/>
        </authorList>
    </citation>
    <scope>NUCLEOTIDE SEQUENCE [LARGE SCALE GENOMIC DNA]</scope>
</reference>
<sequence>MKRSRVVLLRKGSKPEGVPSSYRPLCLLNDMGKVLEFLLAWKLETHVTSRGGLAENQYGFRSGLSTDDAVRKLHTIIVIERNRGKFCLTVSIDIKKCL</sequence>
<evidence type="ECO:0000313" key="2">
    <source>
        <dbReference type="EMBL" id="CAI6359411.1"/>
    </source>
</evidence>
<dbReference type="AlphaFoldDB" id="A0AAV0WVB2"/>